<keyword evidence="4 6" id="KW-1133">Transmembrane helix</keyword>
<dbReference type="Pfam" id="PF00083">
    <property type="entry name" value="Sugar_tr"/>
    <property type="match status" value="1"/>
</dbReference>
<evidence type="ECO:0000256" key="1">
    <source>
        <dbReference type="ARBA" id="ARBA00004141"/>
    </source>
</evidence>
<dbReference type="PANTHER" id="PTHR48022">
    <property type="entry name" value="PLASTIDIC GLUCOSE TRANSPORTER 4"/>
    <property type="match status" value="1"/>
</dbReference>
<dbReference type="OrthoDB" id="3916745at2759"/>
<accession>A0A8E2E052</accession>
<feature type="transmembrane region" description="Helical" evidence="6">
    <location>
        <begin position="47"/>
        <end position="68"/>
    </location>
</feature>
<evidence type="ECO:0000256" key="2">
    <source>
        <dbReference type="ARBA" id="ARBA00010992"/>
    </source>
</evidence>
<sequence>WIYISEIPTVRLRSLNIAIGATTQWLFNFVIARSSPSVLTTLGKEGYGTYLIFGSLSFLMFLFAFFFVPEAKGMFLEDMDEIFGIVELSARML</sequence>
<evidence type="ECO:0000313" key="9">
    <source>
        <dbReference type="Proteomes" id="UP000250266"/>
    </source>
</evidence>
<feature type="domain" description="Major facilitator superfamily (MFS) profile" evidence="7">
    <location>
        <begin position="1"/>
        <end position="72"/>
    </location>
</feature>
<dbReference type="GO" id="GO:0005351">
    <property type="term" value="F:carbohydrate:proton symporter activity"/>
    <property type="evidence" value="ECO:0007669"/>
    <property type="project" value="TreeGrafter"/>
</dbReference>
<proteinExistence type="inferred from homology"/>
<dbReference type="SUPFAM" id="SSF103473">
    <property type="entry name" value="MFS general substrate transporter"/>
    <property type="match status" value="1"/>
</dbReference>
<evidence type="ECO:0000256" key="3">
    <source>
        <dbReference type="ARBA" id="ARBA00022692"/>
    </source>
</evidence>
<dbReference type="EMBL" id="KV745404">
    <property type="protein sequence ID" value="OCK74843.1"/>
    <property type="molecule type" value="Genomic_DNA"/>
</dbReference>
<dbReference type="InterPro" id="IPR020846">
    <property type="entry name" value="MFS_dom"/>
</dbReference>
<gene>
    <name evidence="8" type="ORF">K432DRAFT_309853</name>
</gene>
<dbReference type="AlphaFoldDB" id="A0A8E2E052"/>
<evidence type="ECO:0000259" key="7">
    <source>
        <dbReference type="PROSITE" id="PS50850"/>
    </source>
</evidence>
<evidence type="ECO:0000256" key="5">
    <source>
        <dbReference type="ARBA" id="ARBA00023136"/>
    </source>
</evidence>
<evidence type="ECO:0000256" key="4">
    <source>
        <dbReference type="ARBA" id="ARBA00022989"/>
    </source>
</evidence>
<organism evidence="8 9">
    <name type="scientific">Lepidopterella palustris CBS 459.81</name>
    <dbReference type="NCBI Taxonomy" id="1314670"/>
    <lineage>
        <taxon>Eukaryota</taxon>
        <taxon>Fungi</taxon>
        <taxon>Dikarya</taxon>
        <taxon>Ascomycota</taxon>
        <taxon>Pezizomycotina</taxon>
        <taxon>Dothideomycetes</taxon>
        <taxon>Pleosporomycetidae</taxon>
        <taxon>Mytilinidiales</taxon>
        <taxon>Argynnaceae</taxon>
        <taxon>Lepidopterella</taxon>
    </lineage>
</organism>
<keyword evidence="9" id="KW-1185">Reference proteome</keyword>
<dbReference type="PROSITE" id="PS50850">
    <property type="entry name" value="MFS"/>
    <property type="match status" value="1"/>
</dbReference>
<dbReference type="InterPro" id="IPR050360">
    <property type="entry name" value="MFS_Sugar_Transporters"/>
</dbReference>
<dbReference type="Gene3D" id="1.20.1250.20">
    <property type="entry name" value="MFS general substrate transporter like domains"/>
    <property type="match status" value="1"/>
</dbReference>
<evidence type="ECO:0000256" key="6">
    <source>
        <dbReference type="SAM" id="Phobius"/>
    </source>
</evidence>
<evidence type="ECO:0000313" key="8">
    <source>
        <dbReference type="EMBL" id="OCK74843.1"/>
    </source>
</evidence>
<feature type="transmembrane region" description="Helical" evidence="6">
    <location>
        <begin position="12"/>
        <end position="32"/>
    </location>
</feature>
<keyword evidence="3 6" id="KW-0812">Transmembrane</keyword>
<dbReference type="PANTHER" id="PTHR48022:SF21">
    <property type="entry name" value="QUINATE TRANSPORTER, PUTATIVE (AFU_ORTHOLOGUE AFUA_6G06960)-RELATED"/>
    <property type="match status" value="1"/>
</dbReference>
<name>A0A8E2E052_9PEZI</name>
<dbReference type="InterPro" id="IPR005828">
    <property type="entry name" value="MFS_sugar_transport-like"/>
</dbReference>
<feature type="non-terminal residue" evidence="8">
    <location>
        <position position="1"/>
    </location>
</feature>
<keyword evidence="5 6" id="KW-0472">Membrane</keyword>
<dbReference type="GO" id="GO:0016020">
    <property type="term" value="C:membrane"/>
    <property type="evidence" value="ECO:0007669"/>
    <property type="project" value="UniProtKB-SubCell"/>
</dbReference>
<protein>
    <submittedName>
        <fullName evidence="8">General substrate transporter</fullName>
    </submittedName>
</protein>
<dbReference type="Proteomes" id="UP000250266">
    <property type="component" value="Unassembled WGS sequence"/>
</dbReference>
<comment type="subcellular location">
    <subcellularLocation>
        <location evidence="1">Membrane</location>
        <topology evidence="1">Multi-pass membrane protein</topology>
    </subcellularLocation>
</comment>
<comment type="similarity">
    <text evidence="2">Belongs to the major facilitator superfamily. Sugar transporter (TC 2.A.1.1) family.</text>
</comment>
<dbReference type="InterPro" id="IPR036259">
    <property type="entry name" value="MFS_trans_sf"/>
</dbReference>
<reference evidence="8 9" key="1">
    <citation type="journal article" date="2016" name="Nat. Commun.">
        <title>Ectomycorrhizal ecology is imprinted in the genome of the dominant symbiotic fungus Cenococcum geophilum.</title>
        <authorList>
            <consortium name="DOE Joint Genome Institute"/>
            <person name="Peter M."/>
            <person name="Kohler A."/>
            <person name="Ohm R.A."/>
            <person name="Kuo A."/>
            <person name="Krutzmann J."/>
            <person name="Morin E."/>
            <person name="Arend M."/>
            <person name="Barry K.W."/>
            <person name="Binder M."/>
            <person name="Choi C."/>
            <person name="Clum A."/>
            <person name="Copeland A."/>
            <person name="Grisel N."/>
            <person name="Haridas S."/>
            <person name="Kipfer T."/>
            <person name="LaButti K."/>
            <person name="Lindquist E."/>
            <person name="Lipzen A."/>
            <person name="Maire R."/>
            <person name="Meier B."/>
            <person name="Mihaltcheva S."/>
            <person name="Molinier V."/>
            <person name="Murat C."/>
            <person name="Poggeler S."/>
            <person name="Quandt C.A."/>
            <person name="Sperisen C."/>
            <person name="Tritt A."/>
            <person name="Tisserant E."/>
            <person name="Crous P.W."/>
            <person name="Henrissat B."/>
            <person name="Nehls U."/>
            <person name="Egli S."/>
            <person name="Spatafora J.W."/>
            <person name="Grigoriev I.V."/>
            <person name="Martin F.M."/>
        </authorList>
    </citation>
    <scope>NUCLEOTIDE SEQUENCE [LARGE SCALE GENOMIC DNA]</scope>
    <source>
        <strain evidence="8 9">CBS 459.81</strain>
    </source>
</reference>